<dbReference type="Gene3D" id="1.25.40.90">
    <property type="match status" value="1"/>
</dbReference>
<dbReference type="Pfam" id="PF04818">
    <property type="entry name" value="CID"/>
    <property type="match status" value="1"/>
</dbReference>
<dbReference type="AlphaFoldDB" id="A0A1U7LHM5"/>
<name>A0A1U7LHM5_NEOID</name>
<sequence length="276" mass="32239">MNKSQLEVILLRHLRDAAFIDHAGLMRFHALLDGTLRNCTARNIQSTKRWILEHCSDRVRLQALLEYFQGLSEEFSTRLYIIYLLSDIVNHVIYNERNLGVRDSIQSALLPLLKSAYHSRNSDSLEIERILSIWDGKKYFERTVIETWRRELETEEKKEFVKPEYHGKWGGQYWEQPAGCMIPAITSNYNPIPPHIPVVRLPPTTSKGVQTALEEFYSTSNVWKFSEEEVAEREFDYEGWSKKFVRERQEKVKGKGVEGMRMGFGGPWSNRPIGQN</sequence>
<feature type="domain" description="CID" evidence="1">
    <location>
        <begin position="20"/>
        <end position="156"/>
    </location>
</feature>
<organism evidence="2 3">
    <name type="scientific">Neolecta irregularis (strain DAH-3)</name>
    <dbReference type="NCBI Taxonomy" id="1198029"/>
    <lineage>
        <taxon>Eukaryota</taxon>
        <taxon>Fungi</taxon>
        <taxon>Dikarya</taxon>
        <taxon>Ascomycota</taxon>
        <taxon>Taphrinomycotina</taxon>
        <taxon>Neolectales</taxon>
        <taxon>Neolectaceae</taxon>
        <taxon>Neolecta</taxon>
    </lineage>
</organism>
<dbReference type="PANTHER" id="PTHR12323">
    <property type="entry name" value="SR-RELATED CTD ASSOCIATED FACTOR 6"/>
    <property type="match status" value="1"/>
</dbReference>
<dbReference type="Proteomes" id="UP000186594">
    <property type="component" value="Unassembled WGS sequence"/>
</dbReference>
<dbReference type="InterPro" id="IPR006569">
    <property type="entry name" value="CID_dom"/>
</dbReference>
<evidence type="ECO:0000259" key="1">
    <source>
        <dbReference type="PROSITE" id="PS51391"/>
    </source>
</evidence>
<dbReference type="PROSITE" id="PS51391">
    <property type="entry name" value="CID"/>
    <property type="match status" value="1"/>
</dbReference>
<dbReference type="GO" id="GO:0006874">
    <property type="term" value="P:intracellular calcium ion homeostasis"/>
    <property type="evidence" value="ECO:0007669"/>
    <property type="project" value="TreeGrafter"/>
</dbReference>
<dbReference type="EMBL" id="LXFE01003817">
    <property type="protein sequence ID" value="OLL22160.1"/>
    <property type="molecule type" value="Genomic_DNA"/>
</dbReference>
<dbReference type="STRING" id="1198029.A0A1U7LHM5"/>
<dbReference type="PANTHER" id="PTHR12323:SF0">
    <property type="entry name" value="CALCIUM HOMEOSTASIS ENDOPLASMIC RETICULUM PROTEIN"/>
    <property type="match status" value="1"/>
</dbReference>
<dbReference type="InterPro" id="IPR008942">
    <property type="entry name" value="ENTH_VHS"/>
</dbReference>
<accession>A0A1U7LHM5</accession>
<gene>
    <name evidence="2" type="ORF">NEOLI_004520</name>
</gene>
<dbReference type="GO" id="GO:0048471">
    <property type="term" value="C:perinuclear region of cytoplasm"/>
    <property type="evidence" value="ECO:0007669"/>
    <property type="project" value="TreeGrafter"/>
</dbReference>
<dbReference type="OrthoDB" id="21470at2759"/>
<keyword evidence="3" id="KW-1185">Reference proteome</keyword>
<evidence type="ECO:0000313" key="3">
    <source>
        <dbReference type="Proteomes" id="UP000186594"/>
    </source>
</evidence>
<proteinExistence type="predicted"/>
<reference evidence="2 3" key="1">
    <citation type="submission" date="2016-04" db="EMBL/GenBank/DDBJ databases">
        <title>Evolutionary innovation and constraint leading to complex multicellularity in the Ascomycota.</title>
        <authorList>
            <person name="Cisse O."/>
            <person name="Nguyen A."/>
            <person name="Hewitt D.A."/>
            <person name="Jedd G."/>
            <person name="Stajich J.E."/>
        </authorList>
    </citation>
    <scope>NUCLEOTIDE SEQUENCE [LARGE SCALE GENOMIC DNA]</scope>
    <source>
        <strain evidence="2 3">DAH-3</strain>
    </source>
</reference>
<evidence type="ECO:0000313" key="2">
    <source>
        <dbReference type="EMBL" id="OLL22160.1"/>
    </source>
</evidence>
<comment type="caution">
    <text evidence="2">The sequence shown here is derived from an EMBL/GenBank/DDBJ whole genome shotgun (WGS) entry which is preliminary data.</text>
</comment>
<protein>
    <recommendedName>
        <fullName evidence="1">CID domain-containing protein</fullName>
    </recommendedName>
</protein>